<protein>
    <submittedName>
        <fullName evidence="1">Uncharacterized protein</fullName>
    </submittedName>
</protein>
<evidence type="ECO:0000313" key="2">
    <source>
        <dbReference type="Proteomes" id="UP000275078"/>
    </source>
</evidence>
<gene>
    <name evidence="1" type="ORF">BJ508DRAFT_379653</name>
</gene>
<evidence type="ECO:0000313" key="1">
    <source>
        <dbReference type="EMBL" id="RPA76022.1"/>
    </source>
</evidence>
<sequence>MPSHRGSLTAQHRTFPFGQQEGCSTCSFVSSLYETSSSAFAHVPATAPDISDSVIASLFKTEESSHSIMGLIDFDFQHERLVALCASEVPPSPPRSFGPTTETNCDCSFLEARSLVIKRSDRIRNQNLIAKSHIENQTQLDPELLSIYTSFTLSTKSNRSTSRTIRLRLLQYLYGPEFEDCPMPPPLLHVNEAFVKFALLEVEAAVARDCTQRVSFDRFWFNSSRRSCFDSTCACQFQSQTYADFSEMRTLFTARVKAGLVREEQVRLLHYVYLSIVDVNRRAMHALRSRAITNVSLDRDFGKLMMQFLFKARSERLESLILRYLAEENVCVDLVEELASVNNLKSIYGVDQRNNWEVYRDILLDSVDY</sequence>
<proteinExistence type="predicted"/>
<keyword evidence="2" id="KW-1185">Reference proteome</keyword>
<dbReference type="AlphaFoldDB" id="A0A3N4HQB8"/>
<organism evidence="1 2">
    <name type="scientific">Ascobolus immersus RN42</name>
    <dbReference type="NCBI Taxonomy" id="1160509"/>
    <lineage>
        <taxon>Eukaryota</taxon>
        <taxon>Fungi</taxon>
        <taxon>Dikarya</taxon>
        <taxon>Ascomycota</taxon>
        <taxon>Pezizomycotina</taxon>
        <taxon>Pezizomycetes</taxon>
        <taxon>Pezizales</taxon>
        <taxon>Ascobolaceae</taxon>
        <taxon>Ascobolus</taxon>
    </lineage>
</organism>
<dbReference type="EMBL" id="ML119752">
    <property type="protein sequence ID" value="RPA76022.1"/>
    <property type="molecule type" value="Genomic_DNA"/>
</dbReference>
<name>A0A3N4HQB8_ASCIM</name>
<accession>A0A3N4HQB8</accession>
<dbReference type="Proteomes" id="UP000275078">
    <property type="component" value="Unassembled WGS sequence"/>
</dbReference>
<reference evidence="1 2" key="1">
    <citation type="journal article" date="2018" name="Nat. Ecol. Evol.">
        <title>Pezizomycetes genomes reveal the molecular basis of ectomycorrhizal truffle lifestyle.</title>
        <authorList>
            <person name="Murat C."/>
            <person name="Payen T."/>
            <person name="Noel B."/>
            <person name="Kuo A."/>
            <person name="Morin E."/>
            <person name="Chen J."/>
            <person name="Kohler A."/>
            <person name="Krizsan K."/>
            <person name="Balestrini R."/>
            <person name="Da Silva C."/>
            <person name="Montanini B."/>
            <person name="Hainaut M."/>
            <person name="Levati E."/>
            <person name="Barry K.W."/>
            <person name="Belfiori B."/>
            <person name="Cichocki N."/>
            <person name="Clum A."/>
            <person name="Dockter R.B."/>
            <person name="Fauchery L."/>
            <person name="Guy J."/>
            <person name="Iotti M."/>
            <person name="Le Tacon F."/>
            <person name="Lindquist E.A."/>
            <person name="Lipzen A."/>
            <person name="Malagnac F."/>
            <person name="Mello A."/>
            <person name="Molinier V."/>
            <person name="Miyauchi S."/>
            <person name="Poulain J."/>
            <person name="Riccioni C."/>
            <person name="Rubini A."/>
            <person name="Sitrit Y."/>
            <person name="Splivallo R."/>
            <person name="Traeger S."/>
            <person name="Wang M."/>
            <person name="Zifcakova L."/>
            <person name="Wipf D."/>
            <person name="Zambonelli A."/>
            <person name="Paolocci F."/>
            <person name="Nowrousian M."/>
            <person name="Ottonello S."/>
            <person name="Baldrian P."/>
            <person name="Spatafora J.W."/>
            <person name="Henrissat B."/>
            <person name="Nagy L.G."/>
            <person name="Aury J.M."/>
            <person name="Wincker P."/>
            <person name="Grigoriev I.V."/>
            <person name="Bonfante P."/>
            <person name="Martin F.M."/>
        </authorList>
    </citation>
    <scope>NUCLEOTIDE SEQUENCE [LARGE SCALE GENOMIC DNA]</scope>
    <source>
        <strain evidence="1 2">RN42</strain>
    </source>
</reference>